<dbReference type="Proteomes" id="UP000799436">
    <property type="component" value="Unassembled WGS sequence"/>
</dbReference>
<dbReference type="EMBL" id="ML995815">
    <property type="protein sequence ID" value="KAF2772307.1"/>
    <property type="molecule type" value="Genomic_DNA"/>
</dbReference>
<protein>
    <recommendedName>
        <fullName evidence="2">Sld7 C-terminal domain-containing protein</fullName>
    </recommendedName>
</protein>
<dbReference type="Pfam" id="PF18596">
    <property type="entry name" value="Sld7_C"/>
    <property type="match status" value="1"/>
</dbReference>
<feature type="domain" description="Sld7 C-terminal" evidence="2">
    <location>
        <begin position="311"/>
        <end position="410"/>
    </location>
</feature>
<gene>
    <name evidence="3" type="ORF">EJ03DRAFT_372060</name>
</gene>
<feature type="region of interest" description="Disordered" evidence="1">
    <location>
        <begin position="333"/>
        <end position="355"/>
    </location>
</feature>
<evidence type="ECO:0000313" key="4">
    <source>
        <dbReference type="Proteomes" id="UP000799436"/>
    </source>
</evidence>
<sequence>MNLSKHWQGSIRIDDSTTVNGIELHCPPDSQNAISPKAPFRFLSLVDIHRIPLHLMTGPGFAVSSYDNATEAWFSRHLLASHAATSYKTWWETARPDSPLGILVAVGSLNAPTTKSVPRITELLFYATRTQLLPGDELDKNATNGTPSISVRAIGLSSDLYRARPEPTPPSSPTAPEDDVEAIFLPPQAPPQTEIVYEPPVRKRKTATDAFDEAAERKKKARRHGGESVAAAAALKREDALPTLNKHRRSISSSTVPPIRPLSRSPRIASTSRPGTARTPSEAPKRSSLLHVQNAPDAGSAAQDPSSSPTETKNKDLISRLVMAGMRLHGLLSHSKSSRKSRSHPNNDMPAAAAAAAVETSEAEKEYKLMYHQVYKGTCFAFRRSMATVSLSAHTDAVRETVEKLLALFCKDP</sequence>
<name>A0A6G1LHD7_9PEZI</name>
<dbReference type="OrthoDB" id="4205424at2759"/>
<accession>A0A6G1LHD7</accession>
<evidence type="ECO:0000259" key="2">
    <source>
        <dbReference type="Pfam" id="PF18596"/>
    </source>
</evidence>
<reference evidence="3" key="1">
    <citation type="journal article" date="2020" name="Stud. Mycol.">
        <title>101 Dothideomycetes genomes: a test case for predicting lifestyles and emergence of pathogens.</title>
        <authorList>
            <person name="Haridas S."/>
            <person name="Albert R."/>
            <person name="Binder M."/>
            <person name="Bloem J."/>
            <person name="Labutti K."/>
            <person name="Salamov A."/>
            <person name="Andreopoulos B."/>
            <person name="Baker S."/>
            <person name="Barry K."/>
            <person name="Bills G."/>
            <person name="Bluhm B."/>
            <person name="Cannon C."/>
            <person name="Castanera R."/>
            <person name="Culley D."/>
            <person name="Daum C."/>
            <person name="Ezra D."/>
            <person name="Gonzalez J."/>
            <person name="Henrissat B."/>
            <person name="Kuo A."/>
            <person name="Liang C."/>
            <person name="Lipzen A."/>
            <person name="Lutzoni F."/>
            <person name="Magnuson J."/>
            <person name="Mondo S."/>
            <person name="Nolan M."/>
            <person name="Ohm R."/>
            <person name="Pangilinan J."/>
            <person name="Park H.-J."/>
            <person name="Ramirez L."/>
            <person name="Alfaro M."/>
            <person name="Sun H."/>
            <person name="Tritt A."/>
            <person name="Yoshinaga Y."/>
            <person name="Zwiers L.-H."/>
            <person name="Turgeon B."/>
            <person name="Goodwin S."/>
            <person name="Spatafora J."/>
            <person name="Crous P."/>
            <person name="Grigoriev I."/>
        </authorList>
    </citation>
    <scope>NUCLEOTIDE SEQUENCE</scope>
    <source>
        <strain evidence="3">CBS 116005</strain>
    </source>
</reference>
<feature type="non-terminal residue" evidence="3">
    <location>
        <position position="413"/>
    </location>
</feature>
<proteinExistence type="predicted"/>
<keyword evidence="4" id="KW-1185">Reference proteome</keyword>
<organism evidence="3 4">
    <name type="scientific">Teratosphaeria nubilosa</name>
    <dbReference type="NCBI Taxonomy" id="161662"/>
    <lineage>
        <taxon>Eukaryota</taxon>
        <taxon>Fungi</taxon>
        <taxon>Dikarya</taxon>
        <taxon>Ascomycota</taxon>
        <taxon>Pezizomycotina</taxon>
        <taxon>Dothideomycetes</taxon>
        <taxon>Dothideomycetidae</taxon>
        <taxon>Mycosphaerellales</taxon>
        <taxon>Teratosphaeriaceae</taxon>
        <taxon>Teratosphaeria</taxon>
    </lineage>
</organism>
<feature type="region of interest" description="Disordered" evidence="1">
    <location>
        <begin position="187"/>
        <end position="288"/>
    </location>
</feature>
<evidence type="ECO:0000256" key="1">
    <source>
        <dbReference type="SAM" id="MobiDB-lite"/>
    </source>
</evidence>
<evidence type="ECO:0000313" key="3">
    <source>
        <dbReference type="EMBL" id="KAF2772307.1"/>
    </source>
</evidence>
<dbReference type="AlphaFoldDB" id="A0A6G1LHD7"/>
<dbReference type="InterPro" id="IPR041260">
    <property type="entry name" value="Sld7_C"/>
</dbReference>